<protein>
    <submittedName>
        <fullName evidence="1">Uncharacterized protein</fullName>
    </submittedName>
</protein>
<accession>A0A1H1AME0</accession>
<dbReference type="KEGG" id="acry:AC20117_12335"/>
<name>A0A1H1AME0_9MICC</name>
<dbReference type="RefSeq" id="WP_074699486.1">
    <property type="nucleotide sequence ID" value="NZ_CP018863.1"/>
</dbReference>
<organism evidence="1 2">
    <name type="scientific">Crystallibacter crystallopoietes</name>
    <dbReference type="NCBI Taxonomy" id="37928"/>
    <lineage>
        <taxon>Bacteria</taxon>
        <taxon>Bacillati</taxon>
        <taxon>Actinomycetota</taxon>
        <taxon>Actinomycetes</taxon>
        <taxon>Micrococcales</taxon>
        <taxon>Micrococcaceae</taxon>
        <taxon>Crystallibacter</taxon>
    </lineage>
</organism>
<dbReference type="EMBL" id="FNKH01000002">
    <property type="protein sequence ID" value="SDQ40800.1"/>
    <property type="molecule type" value="Genomic_DNA"/>
</dbReference>
<proteinExistence type="predicted"/>
<reference evidence="1 2" key="1">
    <citation type="submission" date="2016-10" db="EMBL/GenBank/DDBJ databases">
        <authorList>
            <person name="de Groot N.N."/>
        </authorList>
    </citation>
    <scope>NUCLEOTIDE SEQUENCE [LARGE SCALE GENOMIC DNA]</scope>
    <source>
        <strain evidence="1 2">DSM 20117</strain>
    </source>
</reference>
<dbReference type="OrthoDB" id="4045431at2"/>
<keyword evidence="2" id="KW-1185">Reference proteome</keyword>
<sequence>MQDAQVPPDCAGRLDGADAESLAAEAILARLQGLSPLLGRDTDGDHIEPKSPLFLLDERFAPSYSVSRIIRQSLSAVADNANALRRLVFVEDPDGPDYYRQNTHAPYSLVRTIIECATTVLWALLPEDGRERSRRTLVLIAREVFNASSFWDAYLEEFRPGEHAPAVEYFDGLRQAVNDAAQSMGLPPVFSRKASGSWGYATKNRTQTAILKDLRADGDVPAELIFVWQFCSGYSHGLEWAASIGNSYPDPGRAPGPEQLPAGSMEQLRRICDAAFDLVPRAWGAYDLSRRAWPLL</sequence>
<evidence type="ECO:0000313" key="1">
    <source>
        <dbReference type="EMBL" id="SDQ40800.1"/>
    </source>
</evidence>
<dbReference type="AlphaFoldDB" id="A0A1H1AME0"/>
<dbReference type="STRING" id="37928.SAMN04489742_0997"/>
<evidence type="ECO:0000313" key="2">
    <source>
        <dbReference type="Proteomes" id="UP000181917"/>
    </source>
</evidence>
<gene>
    <name evidence="1" type="ORF">SAMN04489742_0997</name>
</gene>
<dbReference type="Proteomes" id="UP000181917">
    <property type="component" value="Unassembled WGS sequence"/>
</dbReference>